<reference evidence="6" key="1">
    <citation type="submission" date="2020-11" db="EMBL/GenBank/DDBJ databases">
        <authorList>
            <person name="Lee S.D."/>
        </authorList>
    </citation>
    <scope>NUCLEOTIDE SEQUENCE</scope>
    <source>
        <strain evidence="6">SAP-2</strain>
    </source>
</reference>
<comment type="similarity">
    <text evidence="2">Belongs to the phosphatase IpgD/SopB family.</text>
</comment>
<evidence type="ECO:0000313" key="6">
    <source>
        <dbReference type="EMBL" id="MBF6637410.1"/>
    </source>
</evidence>
<keyword evidence="4" id="KW-0378">Hydrolase</keyword>
<accession>A0AA41BWP1</accession>
<proteinExistence type="inferred from homology"/>
<evidence type="ECO:0000256" key="5">
    <source>
        <dbReference type="ARBA" id="ARBA00023026"/>
    </source>
</evidence>
<dbReference type="Pfam" id="PF05925">
    <property type="entry name" value="IpgD"/>
    <property type="match status" value="1"/>
</dbReference>
<dbReference type="Proteomes" id="UP000705283">
    <property type="component" value="Unassembled WGS sequence"/>
</dbReference>
<sequence>MHRQEHTCAIINRGTFGLGWSASDKYNADAINQLLGRSSKPGAATLGGMVGDYLKTQPANALKVKELAQQLMQILSRNSHHRDGGEPYKAAQRVTMLAYEIGAVPCWNCKSGKDRTGMLDAEIKREAISQHQGQPLSLPATPLDEKNQQLFQQVLLNGGNNEIQAYNTSASGNKVLINIPVSALKLSYDQRIGDTQVWKETQGLSRLVKG</sequence>
<keyword evidence="5" id="KW-0843">Virulence</keyword>
<evidence type="ECO:0000256" key="1">
    <source>
        <dbReference type="ARBA" id="ARBA00004613"/>
    </source>
</evidence>
<protein>
    <submittedName>
        <fullName evidence="6">Uncharacterized protein</fullName>
    </submittedName>
</protein>
<gene>
    <name evidence="6" type="ORF">ITX54_12150</name>
</gene>
<evidence type="ECO:0000256" key="3">
    <source>
        <dbReference type="ARBA" id="ARBA00022525"/>
    </source>
</evidence>
<dbReference type="AlphaFoldDB" id="A0AA41BWP1"/>
<evidence type="ECO:0000256" key="4">
    <source>
        <dbReference type="ARBA" id="ARBA00022801"/>
    </source>
</evidence>
<dbReference type="InterPro" id="IPR008108">
    <property type="entry name" value="IpgD/SopB"/>
</dbReference>
<reference evidence="6" key="2">
    <citation type="submission" date="2022-09" db="EMBL/GenBank/DDBJ databases">
        <title>Rouxiella aceris sp. nov., isolated from tree sap and emended description of the genus Rhouxiella.</title>
        <authorList>
            <person name="Kim I.S."/>
        </authorList>
    </citation>
    <scope>NUCLEOTIDE SEQUENCE</scope>
    <source>
        <strain evidence="6">SAP-2</strain>
    </source>
</reference>
<evidence type="ECO:0000313" key="7">
    <source>
        <dbReference type="Proteomes" id="UP000705283"/>
    </source>
</evidence>
<dbReference type="GO" id="GO:0016791">
    <property type="term" value="F:phosphatase activity"/>
    <property type="evidence" value="ECO:0007669"/>
    <property type="project" value="InterPro"/>
</dbReference>
<dbReference type="EMBL" id="JADMKS010000004">
    <property type="protein sequence ID" value="MBF6637410.1"/>
    <property type="molecule type" value="Genomic_DNA"/>
</dbReference>
<dbReference type="GO" id="GO:0005576">
    <property type="term" value="C:extracellular region"/>
    <property type="evidence" value="ECO:0007669"/>
    <property type="project" value="UniProtKB-SubCell"/>
</dbReference>
<comment type="caution">
    <text evidence="6">The sequence shown here is derived from an EMBL/GenBank/DDBJ whole genome shotgun (WGS) entry which is preliminary data.</text>
</comment>
<dbReference type="RefSeq" id="WP_194978091.1">
    <property type="nucleotide sequence ID" value="NZ_JADMKS010000004.1"/>
</dbReference>
<comment type="subcellular location">
    <subcellularLocation>
        <location evidence="1">Secreted</location>
    </subcellularLocation>
</comment>
<organism evidence="6 7">
    <name type="scientific">Rouxiella silvae</name>
    <dbReference type="NCBI Taxonomy" id="1646373"/>
    <lineage>
        <taxon>Bacteria</taxon>
        <taxon>Pseudomonadati</taxon>
        <taxon>Pseudomonadota</taxon>
        <taxon>Gammaproteobacteria</taxon>
        <taxon>Enterobacterales</taxon>
        <taxon>Yersiniaceae</taxon>
        <taxon>Rouxiella</taxon>
    </lineage>
</organism>
<name>A0AA41BWP1_9GAMM</name>
<evidence type="ECO:0000256" key="2">
    <source>
        <dbReference type="ARBA" id="ARBA00009007"/>
    </source>
</evidence>
<dbReference type="PRINTS" id="PR01734">
    <property type="entry name" value="TYPE3OMBPROT"/>
</dbReference>
<keyword evidence="3" id="KW-0964">Secreted</keyword>